<evidence type="ECO:0000313" key="2">
    <source>
        <dbReference type="Proteomes" id="UP001357485"/>
    </source>
</evidence>
<reference evidence="1 2" key="1">
    <citation type="submission" date="2023-08" db="EMBL/GenBank/DDBJ databases">
        <title>Black Yeasts Isolated from many extreme environments.</title>
        <authorList>
            <person name="Coleine C."/>
            <person name="Stajich J.E."/>
            <person name="Selbmann L."/>
        </authorList>
    </citation>
    <scope>NUCLEOTIDE SEQUENCE [LARGE SCALE GENOMIC DNA]</scope>
    <source>
        <strain evidence="1 2">CCFEE 536</strain>
    </source>
</reference>
<dbReference type="EMBL" id="JAVRRA010004127">
    <property type="protein sequence ID" value="KAK5275750.1"/>
    <property type="molecule type" value="Genomic_DNA"/>
</dbReference>
<sequence>MEDQPIYYPSAFQTGVLPGRIVTIDVAKMIEELLKRAVCLGRTPGFRRKDVDQALKNAMITAF</sequence>
<organism evidence="1 2">
    <name type="scientific">Cryomyces antarcticus</name>
    <dbReference type="NCBI Taxonomy" id="329879"/>
    <lineage>
        <taxon>Eukaryota</taxon>
        <taxon>Fungi</taxon>
        <taxon>Dikarya</taxon>
        <taxon>Ascomycota</taxon>
        <taxon>Pezizomycotina</taxon>
        <taxon>Dothideomycetes</taxon>
        <taxon>Dothideomycetes incertae sedis</taxon>
        <taxon>Cryomyces</taxon>
    </lineage>
</organism>
<proteinExistence type="predicted"/>
<evidence type="ECO:0000313" key="1">
    <source>
        <dbReference type="EMBL" id="KAK5275750.1"/>
    </source>
</evidence>
<keyword evidence="2" id="KW-1185">Reference proteome</keyword>
<gene>
    <name evidence="1" type="ORF">LTR16_012160</name>
</gene>
<dbReference type="Proteomes" id="UP001357485">
    <property type="component" value="Unassembled WGS sequence"/>
</dbReference>
<name>A0ABR0M0S7_9PEZI</name>
<protein>
    <submittedName>
        <fullName evidence="1">Uncharacterized protein</fullName>
    </submittedName>
</protein>
<accession>A0ABR0M0S7</accession>
<comment type="caution">
    <text evidence="1">The sequence shown here is derived from an EMBL/GenBank/DDBJ whole genome shotgun (WGS) entry which is preliminary data.</text>
</comment>